<feature type="chain" id="PRO_5038892868" evidence="2">
    <location>
        <begin position="20"/>
        <end position="550"/>
    </location>
</feature>
<dbReference type="InterPro" id="IPR036388">
    <property type="entry name" value="WH-like_DNA-bd_sf"/>
</dbReference>
<dbReference type="KEGG" id="dpf:ON006_07285"/>
<evidence type="ECO:0000256" key="1">
    <source>
        <dbReference type="SAM" id="Coils"/>
    </source>
</evidence>
<gene>
    <name evidence="4" type="ORF">ON006_07285</name>
</gene>
<dbReference type="InterPro" id="IPR030392">
    <property type="entry name" value="S74_ICA"/>
</dbReference>
<sequence>MKKILLVSLLLSATLHLFAQAPQQFSFQGVARDSAGKVIANTTVSLRLTIHEALPGGVNVYQETHKPLTSNGGIFTVSVGTGNDKSGNISDIKWSAGSFFLQVELDAAGGTNYVDLGATQLLSVPYALHAAQADKWKDGDPIVQSGEVSKGGILDNLGTGPKLIWYPRRAAFRAGYVNDDSWDDSKIGAYSTAFGSNTRAEGNNSMAFGQNTKANGIASFAVGTGSQANNTGSLATGLESIASGAYSFASGKKTIASEIYSFSTGMLTQSQAWASFVTGVSTISKSYGGTVVGIANDIQDNPGFYSSAPNDRIFQIGNGDIDADNNAINRKNALTVLKNGNIGIGGNVLSPGFILDIGARPRIRHNPSSPNGTTAGVFFDDSNGSPEGFIGMKSNSEIGLWNADKWLFWMDSIGNAHILGTNYNTSDRRLKRNFSSLSNSLTKLTDLNGYHYFWKDSTLDQSLQTGLIAQEVEAIFPELVKTDEKGFKSVNYTGLIPHLIESVKELDKKYQEVKSENEALKVALKRVDKLEAALNKLAPNTNEVSQTSVK</sequence>
<keyword evidence="1" id="KW-0175">Coiled coil</keyword>
<dbReference type="Pfam" id="PF13884">
    <property type="entry name" value="Peptidase_S74"/>
    <property type="match status" value="1"/>
</dbReference>
<dbReference type="Gene3D" id="1.10.10.10">
    <property type="entry name" value="Winged helix-like DNA-binding domain superfamily/Winged helix DNA-binding domain"/>
    <property type="match status" value="1"/>
</dbReference>
<evidence type="ECO:0000256" key="2">
    <source>
        <dbReference type="SAM" id="SignalP"/>
    </source>
</evidence>
<dbReference type="CDD" id="cd12820">
    <property type="entry name" value="LbR_YadA-like"/>
    <property type="match status" value="1"/>
</dbReference>
<dbReference type="Pfam" id="PF05658">
    <property type="entry name" value="YadA_head"/>
    <property type="match status" value="2"/>
</dbReference>
<feature type="domain" description="Peptidase S74" evidence="3">
    <location>
        <begin position="426"/>
        <end position="517"/>
    </location>
</feature>
<evidence type="ECO:0000313" key="5">
    <source>
        <dbReference type="Proteomes" id="UP001164653"/>
    </source>
</evidence>
<feature type="signal peptide" evidence="2">
    <location>
        <begin position="1"/>
        <end position="19"/>
    </location>
</feature>
<feature type="coiled-coil region" evidence="1">
    <location>
        <begin position="503"/>
        <end position="533"/>
    </location>
</feature>
<keyword evidence="5" id="KW-1185">Reference proteome</keyword>
<accession>A0A9E8NED5</accession>
<dbReference type="RefSeq" id="WP_244819139.1">
    <property type="nucleotide sequence ID" value="NZ_CP112998.1"/>
</dbReference>
<dbReference type="EMBL" id="CP112998">
    <property type="protein sequence ID" value="WAC13753.1"/>
    <property type="molecule type" value="Genomic_DNA"/>
</dbReference>
<dbReference type="SUPFAM" id="SSF101967">
    <property type="entry name" value="Adhesin YadA, collagen-binding domain"/>
    <property type="match status" value="1"/>
</dbReference>
<name>A0A9E8NED5_9BACT</name>
<reference evidence="4" key="1">
    <citation type="submission" date="2022-11" db="EMBL/GenBank/DDBJ databases">
        <title>Dyadobacter pollutisoli sp. nov., isolated from plastic dumped soil.</title>
        <authorList>
            <person name="Kim J.M."/>
            <person name="Kim K.R."/>
            <person name="Lee J.K."/>
            <person name="Hao L."/>
            <person name="Jeon C.O."/>
        </authorList>
    </citation>
    <scope>NUCLEOTIDE SEQUENCE</scope>
    <source>
        <strain evidence="4">U1</strain>
    </source>
</reference>
<organism evidence="4 5">
    <name type="scientific">Dyadobacter pollutisoli</name>
    <dbReference type="NCBI Taxonomy" id="2910158"/>
    <lineage>
        <taxon>Bacteria</taxon>
        <taxon>Pseudomonadati</taxon>
        <taxon>Bacteroidota</taxon>
        <taxon>Cytophagia</taxon>
        <taxon>Cytophagales</taxon>
        <taxon>Spirosomataceae</taxon>
        <taxon>Dyadobacter</taxon>
    </lineage>
</organism>
<dbReference type="GO" id="GO:0019867">
    <property type="term" value="C:outer membrane"/>
    <property type="evidence" value="ECO:0007669"/>
    <property type="project" value="InterPro"/>
</dbReference>
<dbReference type="InterPro" id="IPR011049">
    <property type="entry name" value="Serralysin-like_metalloprot_C"/>
</dbReference>
<dbReference type="AlphaFoldDB" id="A0A9E8NED5"/>
<keyword evidence="2" id="KW-0732">Signal</keyword>
<dbReference type="Proteomes" id="UP001164653">
    <property type="component" value="Chromosome"/>
</dbReference>
<proteinExistence type="predicted"/>
<dbReference type="PROSITE" id="PS51688">
    <property type="entry name" value="ICA"/>
    <property type="match status" value="1"/>
</dbReference>
<evidence type="ECO:0000259" key="3">
    <source>
        <dbReference type="PROSITE" id="PS51688"/>
    </source>
</evidence>
<evidence type="ECO:0000313" key="4">
    <source>
        <dbReference type="EMBL" id="WAC13753.1"/>
    </source>
</evidence>
<dbReference type="Gene3D" id="2.150.10.10">
    <property type="entry name" value="Serralysin-like metalloprotease, C-terminal"/>
    <property type="match status" value="1"/>
</dbReference>
<protein>
    <submittedName>
        <fullName evidence="4">Tail fiber domain-containing protein</fullName>
    </submittedName>
</protein>
<dbReference type="InterPro" id="IPR008640">
    <property type="entry name" value="Adhesin_Head_dom"/>
</dbReference>